<gene>
    <name evidence="1" type="ORF">ARMOST_03800</name>
</gene>
<dbReference type="SUPFAM" id="SSF52047">
    <property type="entry name" value="RNI-like"/>
    <property type="match status" value="1"/>
</dbReference>
<dbReference type="EMBL" id="FUEG01000002">
    <property type="protein sequence ID" value="SJL00487.1"/>
    <property type="molecule type" value="Genomic_DNA"/>
</dbReference>
<accession>A0A284QVI4</accession>
<dbReference type="STRING" id="47428.A0A284QVI4"/>
<evidence type="ECO:0000313" key="1">
    <source>
        <dbReference type="EMBL" id="SJL00487.1"/>
    </source>
</evidence>
<reference evidence="2" key="1">
    <citation type="journal article" date="2017" name="Nat. Ecol. Evol.">
        <title>Genome expansion and lineage-specific genetic innovations in the forest pathogenic fungi Armillaria.</title>
        <authorList>
            <person name="Sipos G."/>
            <person name="Prasanna A.N."/>
            <person name="Walter M.C."/>
            <person name="O'Connor E."/>
            <person name="Balint B."/>
            <person name="Krizsan K."/>
            <person name="Kiss B."/>
            <person name="Hess J."/>
            <person name="Varga T."/>
            <person name="Slot J."/>
            <person name="Riley R."/>
            <person name="Boka B."/>
            <person name="Rigling D."/>
            <person name="Barry K."/>
            <person name="Lee J."/>
            <person name="Mihaltcheva S."/>
            <person name="LaButti K."/>
            <person name="Lipzen A."/>
            <person name="Waldron R."/>
            <person name="Moloney N.M."/>
            <person name="Sperisen C."/>
            <person name="Kredics L."/>
            <person name="Vagvoelgyi C."/>
            <person name="Patrignani A."/>
            <person name="Fitzpatrick D."/>
            <person name="Nagy I."/>
            <person name="Doyle S."/>
            <person name="Anderson J.B."/>
            <person name="Grigoriev I.V."/>
            <person name="Gueldener U."/>
            <person name="Muensterkoetter M."/>
            <person name="Nagy L.G."/>
        </authorList>
    </citation>
    <scope>NUCLEOTIDE SEQUENCE [LARGE SCALE GENOMIC DNA]</scope>
    <source>
        <strain evidence="2">C18/9</strain>
    </source>
</reference>
<keyword evidence="2" id="KW-1185">Reference proteome</keyword>
<dbReference type="OMA" id="THISFIN"/>
<evidence type="ECO:0000313" key="2">
    <source>
        <dbReference type="Proteomes" id="UP000219338"/>
    </source>
</evidence>
<dbReference type="AlphaFoldDB" id="A0A284QVI4"/>
<sequence length="573" mass="65246">MTSNPVALGEILARHNWISTFTHPPDVASLLRNNDTPSLLQSARLKASLESLKTPLSELQSDLDLLRSAVASVESRMSYLLSLKHDYETVLSPIRRIPSEIMMEILRRAWKYNGSRLPMTLGRRLCGFNVFAIREGPWHLGQVCSSWRNVIEILCPELWANMSIEIPYHCKPKVSLKADAALEVLRIVLERSRNHPLDFYLEYNRPYSMEEDGIAQAMEQCFYMMVVHSKRWRTVEITLDPYLLPRLSLIRGKIDGLRDVYIYCSDEDPESGNISAFEIAPKLERLDLRGMHPDADIRFPTANLISFLDARPFGGDRLTLEYLDLVKSAPKLRSFSYNDYEYSQISTPMSFPRVMSRSVKELSTASPSFMRSLLLPSLEKFMLATEWDLGMGDVEDAVSCPDDALGALHEMLLQSRCSLTQLHLVDVVLDGNLANIIRIMPGLRKFVVEYNEWVDDYDPILQSLVTQLSEVSLVGWSLQHSMVPSLQELGVYLNALRRTHISFINSAFVDMVASRLRHPSDAPHLTKLGLLVSGRRWSYDLDEAAKDALNSLRGEGLELVLDLDDETHERFRV</sequence>
<evidence type="ECO:0008006" key="3">
    <source>
        <dbReference type="Google" id="ProtNLM"/>
    </source>
</evidence>
<dbReference type="Proteomes" id="UP000219338">
    <property type="component" value="Unassembled WGS sequence"/>
</dbReference>
<name>A0A284QVI4_ARMOS</name>
<dbReference type="OrthoDB" id="3365698at2759"/>
<protein>
    <recommendedName>
        <fullName evidence="3">F-box domain-containing protein</fullName>
    </recommendedName>
</protein>
<organism evidence="1 2">
    <name type="scientific">Armillaria ostoyae</name>
    <name type="common">Armillaria root rot fungus</name>
    <dbReference type="NCBI Taxonomy" id="47428"/>
    <lineage>
        <taxon>Eukaryota</taxon>
        <taxon>Fungi</taxon>
        <taxon>Dikarya</taxon>
        <taxon>Basidiomycota</taxon>
        <taxon>Agaricomycotina</taxon>
        <taxon>Agaricomycetes</taxon>
        <taxon>Agaricomycetidae</taxon>
        <taxon>Agaricales</taxon>
        <taxon>Marasmiineae</taxon>
        <taxon>Physalacriaceae</taxon>
        <taxon>Armillaria</taxon>
    </lineage>
</organism>
<proteinExistence type="predicted"/>